<keyword evidence="1" id="KW-0812">Transmembrane</keyword>
<dbReference type="STRING" id="1409788.NC99_35840"/>
<proteinExistence type="predicted"/>
<evidence type="ECO:0000313" key="3">
    <source>
        <dbReference type="Proteomes" id="UP000036958"/>
    </source>
</evidence>
<feature type="transmembrane region" description="Helical" evidence="1">
    <location>
        <begin position="45"/>
        <end position="65"/>
    </location>
</feature>
<protein>
    <submittedName>
        <fullName evidence="2">Uncharacterized protein</fullName>
    </submittedName>
</protein>
<keyword evidence="3" id="KW-1185">Reference proteome</keyword>
<sequence length="119" mass="14162">MIMKNTKNDKVKSPQFKDVSRYTRWMNRMDEMDQDLSPVKRKTKWLFFLGFLFLSFVLSLIFFPAGKFNHEKLDSPVLSAEQPIQKKPVSSPFEMPVDSFENLLKRRVHEDKLHVPEKE</sequence>
<reference evidence="3" key="1">
    <citation type="submission" date="2015-07" db="EMBL/GenBank/DDBJ databases">
        <title>Genome sequencing of Sunxiuqinia dokdonensis strain SK.</title>
        <authorList>
            <person name="Ahn S."/>
            <person name="Kim B.-C."/>
        </authorList>
    </citation>
    <scope>NUCLEOTIDE SEQUENCE [LARGE SCALE GENOMIC DNA]</scope>
    <source>
        <strain evidence="3">SK</strain>
    </source>
</reference>
<evidence type="ECO:0000256" key="1">
    <source>
        <dbReference type="SAM" id="Phobius"/>
    </source>
</evidence>
<evidence type="ECO:0000313" key="2">
    <source>
        <dbReference type="EMBL" id="KOH43664.1"/>
    </source>
</evidence>
<keyword evidence="1" id="KW-1133">Transmembrane helix</keyword>
<accession>A0A0L8V5G2</accession>
<dbReference type="AlphaFoldDB" id="A0A0L8V5G2"/>
<keyword evidence="1" id="KW-0472">Membrane</keyword>
<gene>
    <name evidence="2" type="ORF">NC99_35840</name>
</gene>
<name>A0A0L8V5G2_9BACT</name>
<dbReference type="Proteomes" id="UP000036958">
    <property type="component" value="Unassembled WGS sequence"/>
</dbReference>
<organism evidence="2 3">
    <name type="scientific">Sunxiuqinia dokdonensis</name>
    <dbReference type="NCBI Taxonomy" id="1409788"/>
    <lineage>
        <taxon>Bacteria</taxon>
        <taxon>Pseudomonadati</taxon>
        <taxon>Bacteroidota</taxon>
        <taxon>Bacteroidia</taxon>
        <taxon>Marinilabiliales</taxon>
        <taxon>Prolixibacteraceae</taxon>
        <taxon>Sunxiuqinia</taxon>
    </lineage>
</organism>
<comment type="caution">
    <text evidence="2">The sequence shown here is derived from an EMBL/GenBank/DDBJ whole genome shotgun (WGS) entry which is preliminary data.</text>
</comment>
<dbReference type="EMBL" id="LGIA01000181">
    <property type="protein sequence ID" value="KOH43664.1"/>
    <property type="molecule type" value="Genomic_DNA"/>
</dbReference>